<dbReference type="CDD" id="cd02440">
    <property type="entry name" value="AdoMet_MTases"/>
    <property type="match status" value="1"/>
</dbReference>
<keyword evidence="6" id="KW-0808">Transferase</keyword>
<evidence type="ECO:0000256" key="1">
    <source>
        <dbReference type="ARBA" id="ARBA00022603"/>
    </source>
</evidence>
<dbReference type="Gene3D" id="3.40.50.150">
    <property type="entry name" value="Vaccinia Virus protein VP39"/>
    <property type="match status" value="1"/>
</dbReference>
<evidence type="ECO:0000313" key="6">
    <source>
        <dbReference type="EMBL" id="MBL6079125.1"/>
    </source>
</evidence>
<dbReference type="GO" id="GO:0032259">
    <property type="term" value="P:methylation"/>
    <property type="evidence" value="ECO:0007669"/>
    <property type="project" value="UniProtKB-KW"/>
</dbReference>
<dbReference type="Pfam" id="PF05175">
    <property type="entry name" value="MTS"/>
    <property type="match status" value="1"/>
</dbReference>
<comment type="caution">
    <text evidence="6">The sequence shown here is derived from an EMBL/GenBank/DDBJ whole genome shotgun (WGS) entry which is preliminary data.</text>
</comment>
<dbReference type="GO" id="GO:0046406">
    <property type="term" value="F:magnesium protoporphyrin IX methyltransferase activity"/>
    <property type="evidence" value="ECO:0007669"/>
    <property type="project" value="UniProtKB-EC"/>
</dbReference>
<evidence type="ECO:0000259" key="5">
    <source>
        <dbReference type="Pfam" id="PF07109"/>
    </source>
</evidence>
<keyword evidence="1 6" id="KW-0489">Methyltransferase</keyword>
<proteinExistence type="predicted"/>
<evidence type="ECO:0000313" key="7">
    <source>
        <dbReference type="Proteomes" id="UP000660885"/>
    </source>
</evidence>
<dbReference type="PANTHER" id="PTHR43464">
    <property type="entry name" value="METHYLTRANSFERASE"/>
    <property type="match status" value="1"/>
</dbReference>
<dbReference type="Pfam" id="PF07109">
    <property type="entry name" value="Mg-por_mtran_C"/>
    <property type="match status" value="1"/>
</dbReference>
<dbReference type="RefSeq" id="WP_202832379.1">
    <property type="nucleotide sequence ID" value="NZ_JAETWB010000005.1"/>
</dbReference>
<organism evidence="6 7">
    <name type="scientific">Belnapia arida</name>
    <dbReference type="NCBI Taxonomy" id="2804533"/>
    <lineage>
        <taxon>Bacteria</taxon>
        <taxon>Pseudomonadati</taxon>
        <taxon>Pseudomonadota</taxon>
        <taxon>Alphaproteobacteria</taxon>
        <taxon>Acetobacterales</taxon>
        <taxon>Roseomonadaceae</taxon>
        <taxon>Belnapia</taxon>
    </lineage>
</organism>
<sequence length="231" mass="24751">MPSSTYAARRGELETYFDRTAVEAWTRLTSTAPVGRVRATVRVGRDSMRATLLSYLPADLTGRRLLDAGCGTGALAVEAARRGAHVTAIDLSPTLVALAAERAAGNTGAGHVEFLTGDMQDPALGEFDHVVAMDSLIHYRAPDVVAVLAGLAARTRHSMLLTFAPRTPLLAAMHAAGQFFPRGDRSPAIEPVAERRLARLVAAGLPGWQPARSRRIAAGFYISQALEVRRR</sequence>
<dbReference type="NCBIfam" id="TIGR02021">
    <property type="entry name" value="BchM-ChlM"/>
    <property type="match status" value="1"/>
</dbReference>
<dbReference type="InterPro" id="IPR007848">
    <property type="entry name" value="Small_mtfrase_dom"/>
</dbReference>
<dbReference type="InterPro" id="IPR010940">
    <property type="entry name" value="Mg_prot_MeTrfase_C"/>
</dbReference>
<dbReference type="SUPFAM" id="SSF53335">
    <property type="entry name" value="S-adenosyl-L-methionine-dependent methyltransferases"/>
    <property type="match status" value="1"/>
</dbReference>
<gene>
    <name evidence="6" type="ORF">JMJ56_13995</name>
</gene>
<evidence type="ECO:0000259" key="4">
    <source>
        <dbReference type="Pfam" id="PF05175"/>
    </source>
</evidence>
<name>A0ABS1U3I2_9PROT</name>
<dbReference type="Proteomes" id="UP000660885">
    <property type="component" value="Unassembled WGS sequence"/>
</dbReference>
<dbReference type="EC" id="2.1.1.11" evidence="3"/>
<accession>A0ABS1U3I2</accession>
<feature type="domain" description="Methyltransferase small" evidence="4">
    <location>
        <begin position="49"/>
        <end position="131"/>
    </location>
</feature>
<dbReference type="PROSITE" id="PS51556">
    <property type="entry name" value="SAM_MT_MG_PIX"/>
    <property type="match status" value="1"/>
</dbReference>
<keyword evidence="7" id="KW-1185">Reference proteome</keyword>
<evidence type="ECO:0000256" key="2">
    <source>
        <dbReference type="ARBA" id="ARBA00022691"/>
    </source>
</evidence>
<reference evidence="6 7" key="1">
    <citation type="submission" date="2021-01" db="EMBL/GenBank/DDBJ databases">
        <title>Belnapia mucosa sp. nov. and Belnapia arida sp. nov., isolated from the Tabernas Desert (Almeria, Spain).</title>
        <authorList>
            <person name="Molina-Menor E."/>
            <person name="Vidal-Verdu A."/>
            <person name="Calonge A."/>
            <person name="Satari L."/>
            <person name="Pereto J."/>
            <person name="Porcar M."/>
        </authorList>
    </citation>
    <scope>NUCLEOTIDE SEQUENCE [LARGE SCALE GENOMIC DNA]</scope>
    <source>
        <strain evidence="6 7">T18</strain>
    </source>
</reference>
<dbReference type="PANTHER" id="PTHR43464:SF92">
    <property type="entry name" value="SLR1071 PROTEIN"/>
    <property type="match status" value="1"/>
</dbReference>
<feature type="domain" description="Magnesium-protoporphyrin IX methyltransferase C-terminal" evidence="5">
    <location>
        <begin position="132"/>
        <end position="230"/>
    </location>
</feature>
<evidence type="ECO:0000256" key="3">
    <source>
        <dbReference type="NCBIfam" id="TIGR02021"/>
    </source>
</evidence>
<keyword evidence="2" id="KW-0949">S-adenosyl-L-methionine</keyword>
<dbReference type="InterPro" id="IPR010251">
    <property type="entry name" value="Mg_prot_MeTrfase"/>
</dbReference>
<dbReference type="EMBL" id="JAETWB010000005">
    <property type="protein sequence ID" value="MBL6079125.1"/>
    <property type="molecule type" value="Genomic_DNA"/>
</dbReference>
<protein>
    <recommendedName>
        <fullName evidence="3">Magnesium protoporphyrin IX methyltransferase</fullName>
        <ecNumber evidence="3">2.1.1.11</ecNumber>
    </recommendedName>
</protein>
<dbReference type="InterPro" id="IPR029063">
    <property type="entry name" value="SAM-dependent_MTases_sf"/>
</dbReference>